<reference evidence="1 2" key="1">
    <citation type="submission" date="2013-01" db="EMBL/GenBank/DDBJ databases">
        <authorList>
            <person name="Harkins D.M."/>
            <person name="Durkin A.S."/>
            <person name="Brinkac L.M."/>
            <person name="Haft D.H."/>
            <person name="Selengut J.D."/>
            <person name="Sanka R."/>
            <person name="DePew J."/>
            <person name="Purushe J."/>
            <person name="Matthias M.A."/>
            <person name="Vinetz J.M."/>
            <person name="Sutton G.G."/>
            <person name="Nierman W.C."/>
            <person name="Fouts D.E."/>
        </authorList>
    </citation>
    <scope>NUCLEOTIDE SEQUENCE [LARGE SCALE GENOMIC DNA]</scope>
    <source>
        <strain evidence="1 2">HAI1536</strain>
    </source>
</reference>
<evidence type="ECO:0000313" key="1">
    <source>
        <dbReference type="EMBL" id="EMO53533.1"/>
    </source>
</evidence>
<evidence type="ECO:0000313" key="2">
    <source>
        <dbReference type="Proteomes" id="UP000012112"/>
    </source>
</evidence>
<protein>
    <submittedName>
        <fullName evidence="1">Uncharacterized protein</fullName>
    </submittedName>
</protein>
<dbReference type="AlphaFoldDB" id="M6VVH2"/>
<name>M6VVH2_9LEPT</name>
<gene>
    <name evidence="1" type="ORF">LEP1GSC172_1742</name>
</gene>
<sequence length="43" mass="5031">MNIRSSDFTGSTCRSQFLFLIELRSTKVFSIKPVLKFKNFNKT</sequence>
<dbReference type="Proteomes" id="UP000012112">
    <property type="component" value="Unassembled WGS sequence"/>
</dbReference>
<dbReference type="EMBL" id="AKWD02000043">
    <property type="protein sequence ID" value="EMO53533.1"/>
    <property type="molecule type" value="Genomic_DNA"/>
</dbReference>
<organism evidence="1 2">
    <name type="scientific">Leptospira noguchii</name>
    <dbReference type="NCBI Taxonomy" id="28182"/>
    <lineage>
        <taxon>Bacteria</taxon>
        <taxon>Pseudomonadati</taxon>
        <taxon>Spirochaetota</taxon>
        <taxon>Spirochaetia</taxon>
        <taxon>Leptospirales</taxon>
        <taxon>Leptospiraceae</taxon>
        <taxon>Leptospira</taxon>
    </lineage>
</organism>
<comment type="caution">
    <text evidence="1">The sequence shown here is derived from an EMBL/GenBank/DDBJ whole genome shotgun (WGS) entry which is preliminary data.</text>
</comment>
<proteinExistence type="predicted"/>
<accession>M6VVH2</accession>